<reference evidence="1" key="1">
    <citation type="journal article" date="2014" name="Front. Microbiol.">
        <title>High frequency of phylogenetically diverse reductive dehalogenase-homologous genes in deep subseafloor sedimentary metagenomes.</title>
        <authorList>
            <person name="Kawai M."/>
            <person name="Futagami T."/>
            <person name="Toyoda A."/>
            <person name="Takaki Y."/>
            <person name="Nishi S."/>
            <person name="Hori S."/>
            <person name="Arai W."/>
            <person name="Tsubouchi T."/>
            <person name="Morono Y."/>
            <person name="Uchiyama I."/>
            <person name="Ito T."/>
            <person name="Fujiyama A."/>
            <person name="Inagaki F."/>
            <person name="Takami H."/>
        </authorList>
    </citation>
    <scope>NUCLEOTIDE SEQUENCE</scope>
    <source>
        <strain evidence="1">Expedition CK06-06</strain>
    </source>
</reference>
<gene>
    <name evidence="1" type="ORF">S12H4_36215</name>
</gene>
<dbReference type="AlphaFoldDB" id="X1TQ41"/>
<sequence>MMETIGSSDTDFFSTMLSQATGTLFIGDNERKANFVAAFMHGLKPRDEMEGVLVTQMVGAHNLIMEYMKRAMLPEQTTEAINDNTNRAYKLMNIFLKQVEAL</sequence>
<protein>
    <submittedName>
        <fullName evidence="1">Uncharacterized protein</fullName>
    </submittedName>
</protein>
<dbReference type="EMBL" id="BARW01021573">
    <property type="protein sequence ID" value="GAI89700.1"/>
    <property type="molecule type" value="Genomic_DNA"/>
</dbReference>
<evidence type="ECO:0000313" key="1">
    <source>
        <dbReference type="EMBL" id="GAI89700.1"/>
    </source>
</evidence>
<organism evidence="1">
    <name type="scientific">marine sediment metagenome</name>
    <dbReference type="NCBI Taxonomy" id="412755"/>
    <lineage>
        <taxon>unclassified sequences</taxon>
        <taxon>metagenomes</taxon>
        <taxon>ecological metagenomes</taxon>
    </lineage>
</organism>
<feature type="non-terminal residue" evidence="1">
    <location>
        <position position="102"/>
    </location>
</feature>
<name>X1TQ41_9ZZZZ</name>
<accession>X1TQ41</accession>
<proteinExistence type="predicted"/>
<comment type="caution">
    <text evidence="1">The sequence shown here is derived from an EMBL/GenBank/DDBJ whole genome shotgun (WGS) entry which is preliminary data.</text>
</comment>